<feature type="signal peptide" evidence="1">
    <location>
        <begin position="1"/>
        <end position="17"/>
    </location>
</feature>
<evidence type="ECO:0008006" key="4">
    <source>
        <dbReference type="Google" id="ProtNLM"/>
    </source>
</evidence>
<organism evidence="2 3">
    <name type="scientific">Citrus x changshan-huyou</name>
    <dbReference type="NCBI Taxonomy" id="2935761"/>
    <lineage>
        <taxon>Eukaryota</taxon>
        <taxon>Viridiplantae</taxon>
        <taxon>Streptophyta</taxon>
        <taxon>Embryophyta</taxon>
        <taxon>Tracheophyta</taxon>
        <taxon>Spermatophyta</taxon>
        <taxon>Magnoliopsida</taxon>
        <taxon>eudicotyledons</taxon>
        <taxon>Gunneridae</taxon>
        <taxon>Pentapetalae</taxon>
        <taxon>rosids</taxon>
        <taxon>malvids</taxon>
        <taxon>Sapindales</taxon>
        <taxon>Rutaceae</taxon>
        <taxon>Aurantioideae</taxon>
        <taxon>Citrus</taxon>
    </lineage>
</organism>
<accession>A0AAP0LRR0</accession>
<gene>
    <name evidence="2" type="ORF">WN944_024648</name>
</gene>
<dbReference type="Proteomes" id="UP001428341">
    <property type="component" value="Unassembled WGS sequence"/>
</dbReference>
<reference evidence="2 3" key="1">
    <citation type="submission" date="2024-05" db="EMBL/GenBank/DDBJ databases">
        <title>Haplotype-resolved chromosome-level genome assembly of Huyou (Citrus changshanensis).</title>
        <authorList>
            <person name="Miao C."/>
            <person name="Chen W."/>
            <person name="Wu Y."/>
            <person name="Wang L."/>
            <person name="Zhao S."/>
            <person name="Grierson D."/>
            <person name="Xu C."/>
            <person name="Chen K."/>
        </authorList>
    </citation>
    <scope>NUCLEOTIDE SEQUENCE [LARGE SCALE GENOMIC DNA]</scope>
    <source>
        <strain evidence="2">01-14</strain>
        <tissue evidence="2">Leaf</tissue>
    </source>
</reference>
<dbReference type="EMBL" id="JBCGBO010000024">
    <property type="protein sequence ID" value="KAK9181511.1"/>
    <property type="molecule type" value="Genomic_DNA"/>
</dbReference>
<sequence length="128" mass="15083">MLHRFVLLVFFLLSLKGTDHFIACFICKYQESQYIEKHQTAQISMNPQNGYLLYLRHFAQNRRFCRTCSVLLKIADLLWPFKVVQHHMTLHHLLPIHLPKCNRFCMENNTNCALTCAEIIILCNDKGC</sequence>
<evidence type="ECO:0000313" key="2">
    <source>
        <dbReference type="EMBL" id="KAK9181511.1"/>
    </source>
</evidence>
<keyword evidence="1" id="KW-0732">Signal</keyword>
<evidence type="ECO:0000313" key="3">
    <source>
        <dbReference type="Proteomes" id="UP001428341"/>
    </source>
</evidence>
<evidence type="ECO:0000256" key="1">
    <source>
        <dbReference type="SAM" id="SignalP"/>
    </source>
</evidence>
<keyword evidence="3" id="KW-1185">Reference proteome</keyword>
<protein>
    <recommendedName>
        <fullName evidence="4">Secreted protein</fullName>
    </recommendedName>
</protein>
<proteinExistence type="predicted"/>
<dbReference type="AlphaFoldDB" id="A0AAP0LRR0"/>
<name>A0AAP0LRR0_9ROSI</name>
<comment type="caution">
    <text evidence="2">The sequence shown here is derived from an EMBL/GenBank/DDBJ whole genome shotgun (WGS) entry which is preliminary data.</text>
</comment>
<feature type="chain" id="PRO_5042913212" description="Secreted protein" evidence="1">
    <location>
        <begin position="18"/>
        <end position="128"/>
    </location>
</feature>